<evidence type="ECO:0000313" key="1">
    <source>
        <dbReference type="EMBL" id="MFC4212211.1"/>
    </source>
</evidence>
<evidence type="ECO:0008006" key="3">
    <source>
        <dbReference type="Google" id="ProtNLM"/>
    </source>
</evidence>
<protein>
    <recommendedName>
        <fullName evidence="3">Lipoprotein</fullName>
    </recommendedName>
</protein>
<dbReference type="EMBL" id="JBHSBW010000011">
    <property type="protein sequence ID" value="MFC4212211.1"/>
    <property type="molecule type" value="Genomic_DNA"/>
</dbReference>
<proteinExistence type="predicted"/>
<evidence type="ECO:0000313" key="2">
    <source>
        <dbReference type="Proteomes" id="UP001595789"/>
    </source>
</evidence>
<dbReference type="PROSITE" id="PS51257">
    <property type="entry name" value="PROKAR_LIPOPROTEIN"/>
    <property type="match status" value="1"/>
</dbReference>
<gene>
    <name evidence="1" type="ORF">ACFOWA_13520</name>
</gene>
<dbReference type="RefSeq" id="WP_378985959.1">
    <property type="nucleotide sequence ID" value="NZ_JBHSBW010000011.1"/>
</dbReference>
<sequence length="135" mass="15247">MKNAFLKIALISLTILISCTKSKKEDSKLSTINPGSKEFTIELARKIKDNNGQLTYIFKKYRAQGLQEYLDVDIKGSDFYVTATILVDNWKKLSRIKDNKGIGYCGAELDGLQLSLTKHANRVILKYKDVKGIID</sequence>
<reference evidence="2" key="1">
    <citation type="journal article" date="2019" name="Int. J. Syst. Evol. Microbiol.">
        <title>The Global Catalogue of Microorganisms (GCM) 10K type strain sequencing project: providing services to taxonomists for standard genome sequencing and annotation.</title>
        <authorList>
            <consortium name="The Broad Institute Genomics Platform"/>
            <consortium name="The Broad Institute Genome Sequencing Center for Infectious Disease"/>
            <person name="Wu L."/>
            <person name="Ma J."/>
        </authorList>
    </citation>
    <scope>NUCLEOTIDE SEQUENCE [LARGE SCALE GENOMIC DNA]</scope>
    <source>
        <strain evidence="2">CCM 8691</strain>
    </source>
</reference>
<keyword evidence="2" id="KW-1185">Reference proteome</keyword>
<accession>A0ABV8PD21</accession>
<comment type="caution">
    <text evidence="1">The sequence shown here is derived from an EMBL/GenBank/DDBJ whole genome shotgun (WGS) entry which is preliminary data.</text>
</comment>
<name>A0ABV8PD21_9SPHI</name>
<organism evidence="1 2">
    <name type="scientific">Pedobacter lithocola</name>
    <dbReference type="NCBI Taxonomy" id="1908239"/>
    <lineage>
        <taxon>Bacteria</taxon>
        <taxon>Pseudomonadati</taxon>
        <taxon>Bacteroidota</taxon>
        <taxon>Sphingobacteriia</taxon>
        <taxon>Sphingobacteriales</taxon>
        <taxon>Sphingobacteriaceae</taxon>
        <taxon>Pedobacter</taxon>
    </lineage>
</organism>
<dbReference type="Proteomes" id="UP001595789">
    <property type="component" value="Unassembled WGS sequence"/>
</dbReference>